<protein>
    <submittedName>
        <fullName evidence="1">Uncharacterized protein</fullName>
    </submittedName>
</protein>
<reference evidence="1 2" key="1">
    <citation type="journal article" date="2019" name="Sci. Rep.">
        <title>A high-quality genome of Eragrostis curvula grass provides insights into Poaceae evolution and supports new strategies to enhance forage quality.</title>
        <authorList>
            <person name="Carballo J."/>
            <person name="Santos B.A.C.M."/>
            <person name="Zappacosta D."/>
            <person name="Garbus I."/>
            <person name="Selva J.P."/>
            <person name="Gallo C.A."/>
            <person name="Diaz A."/>
            <person name="Albertini E."/>
            <person name="Caccamo M."/>
            <person name="Echenique V."/>
        </authorList>
    </citation>
    <scope>NUCLEOTIDE SEQUENCE [LARGE SCALE GENOMIC DNA]</scope>
    <source>
        <strain evidence="2">cv. Victoria</strain>
        <tissue evidence="1">Leaf</tissue>
    </source>
</reference>
<dbReference type="EMBL" id="RWGY01000011">
    <property type="protein sequence ID" value="TVU29942.1"/>
    <property type="molecule type" value="Genomic_DNA"/>
</dbReference>
<evidence type="ECO:0000313" key="1">
    <source>
        <dbReference type="EMBL" id="TVU29942.1"/>
    </source>
</evidence>
<accession>A0A5J9V181</accession>
<sequence length="90" mass="10384">MNTQDWGSLKIATAVKMMYDKTVANDAQEMFSADELRKLESYHEYDGHKFPRDPCLRVYKLMALVHKTRAQTVSELSFLIDKAMEAHEGT</sequence>
<dbReference type="AlphaFoldDB" id="A0A5J9V181"/>
<keyword evidence="2" id="KW-1185">Reference proteome</keyword>
<gene>
    <name evidence="1" type="ORF">EJB05_21538</name>
</gene>
<dbReference type="Proteomes" id="UP000324897">
    <property type="component" value="Chromosome 1"/>
</dbReference>
<evidence type="ECO:0000313" key="2">
    <source>
        <dbReference type="Proteomes" id="UP000324897"/>
    </source>
</evidence>
<dbReference type="Gramene" id="TVU29942">
    <property type="protein sequence ID" value="TVU29942"/>
    <property type="gene ID" value="EJB05_21538"/>
</dbReference>
<comment type="caution">
    <text evidence="1">The sequence shown here is derived from an EMBL/GenBank/DDBJ whole genome shotgun (WGS) entry which is preliminary data.</text>
</comment>
<organism evidence="1 2">
    <name type="scientific">Eragrostis curvula</name>
    <name type="common">weeping love grass</name>
    <dbReference type="NCBI Taxonomy" id="38414"/>
    <lineage>
        <taxon>Eukaryota</taxon>
        <taxon>Viridiplantae</taxon>
        <taxon>Streptophyta</taxon>
        <taxon>Embryophyta</taxon>
        <taxon>Tracheophyta</taxon>
        <taxon>Spermatophyta</taxon>
        <taxon>Magnoliopsida</taxon>
        <taxon>Liliopsida</taxon>
        <taxon>Poales</taxon>
        <taxon>Poaceae</taxon>
        <taxon>PACMAD clade</taxon>
        <taxon>Chloridoideae</taxon>
        <taxon>Eragrostideae</taxon>
        <taxon>Eragrostidinae</taxon>
        <taxon>Eragrostis</taxon>
    </lineage>
</organism>
<feature type="non-terminal residue" evidence="1">
    <location>
        <position position="1"/>
    </location>
</feature>
<name>A0A5J9V181_9POAL</name>
<proteinExistence type="predicted"/>